<dbReference type="CDD" id="cd00438">
    <property type="entry name" value="cupin_RmlC"/>
    <property type="match status" value="1"/>
</dbReference>
<reference evidence="2" key="1">
    <citation type="submission" date="2022-08" db="EMBL/GenBank/DDBJ databases">
        <title>Alicyclobacillus fastidiosus DSM 17978, complete genome.</title>
        <authorList>
            <person name="Wang Q."/>
            <person name="Cai R."/>
            <person name="Wang Z."/>
        </authorList>
    </citation>
    <scope>NUCLEOTIDE SEQUENCE</scope>
    <source>
        <strain evidence="2">DSM 17978</strain>
    </source>
</reference>
<dbReference type="Pfam" id="PF00908">
    <property type="entry name" value="dTDP_sugar_isom"/>
    <property type="match status" value="1"/>
</dbReference>
<organism evidence="2 3">
    <name type="scientific">Alicyclobacillus fastidiosus</name>
    <dbReference type="NCBI Taxonomy" id="392011"/>
    <lineage>
        <taxon>Bacteria</taxon>
        <taxon>Bacillati</taxon>
        <taxon>Bacillota</taxon>
        <taxon>Bacilli</taxon>
        <taxon>Bacillales</taxon>
        <taxon>Alicyclobacillaceae</taxon>
        <taxon>Alicyclobacillus</taxon>
    </lineage>
</organism>
<keyword evidence="3" id="KW-1185">Reference proteome</keyword>
<dbReference type="SUPFAM" id="SSF51182">
    <property type="entry name" value="RmlC-like cupins"/>
    <property type="match status" value="1"/>
</dbReference>
<evidence type="ECO:0000313" key="3">
    <source>
        <dbReference type="Proteomes" id="UP001164761"/>
    </source>
</evidence>
<name>A0ABY6ZLU7_9BACL</name>
<dbReference type="PANTHER" id="PTHR21047:SF2">
    <property type="entry name" value="THYMIDINE DIPHOSPHO-4-KETO-RHAMNOSE 3,5-EPIMERASE"/>
    <property type="match status" value="1"/>
</dbReference>
<comment type="pathway">
    <text evidence="1">Carbohydrate biosynthesis; dTDP-L-rhamnose biosynthesis.</text>
</comment>
<dbReference type="EC" id="5.1.3.13" evidence="1"/>
<dbReference type="PANTHER" id="PTHR21047">
    <property type="entry name" value="DTDP-6-DEOXY-D-GLUCOSE-3,5 EPIMERASE"/>
    <property type="match status" value="1"/>
</dbReference>
<dbReference type="RefSeq" id="WP_268007730.1">
    <property type="nucleotide sequence ID" value="NZ_BSUT01000001.1"/>
</dbReference>
<protein>
    <recommendedName>
        <fullName evidence="1">dTDP-4-dehydrorhamnose 3,5-epimerase</fullName>
        <ecNumber evidence="1">5.1.3.13</ecNumber>
    </recommendedName>
    <alternativeName>
        <fullName evidence="1">Thymidine diphospho-4-keto-rhamnose 3,5-epimerase</fullName>
    </alternativeName>
</protein>
<dbReference type="NCBIfam" id="TIGR01221">
    <property type="entry name" value="rmlC"/>
    <property type="match status" value="1"/>
</dbReference>
<dbReference type="InterPro" id="IPR011051">
    <property type="entry name" value="RmlC_Cupin_sf"/>
</dbReference>
<dbReference type="Gene3D" id="2.60.120.10">
    <property type="entry name" value="Jelly Rolls"/>
    <property type="match status" value="1"/>
</dbReference>
<dbReference type="InterPro" id="IPR000888">
    <property type="entry name" value="RmlC-like"/>
</dbReference>
<dbReference type="InterPro" id="IPR014710">
    <property type="entry name" value="RmlC-like_jellyroll"/>
</dbReference>
<proteinExistence type="inferred from homology"/>
<dbReference type="GO" id="GO:0008830">
    <property type="term" value="F:dTDP-4-dehydrorhamnose 3,5-epimerase activity"/>
    <property type="evidence" value="ECO:0007669"/>
    <property type="project" value="UniProtKB-EC"/>
</dbReference>
<dbReference type="EMBL" id="CP104067">
    <property type="protein sequence ID" value="WAH43824.1"/>
    <property type="molecule type" value="Genomic_DNA"/>
</dbReference>
<dbReference type="Proteomes" id="UP001164761">
    <property type="component" value="Chromosome"/>
</dbReference>
<comment type="function">
    <text evidence="1">Catalyzes the epimerization of the C3' and C5'positions of dTDP-6-deoxy-D-xylo-4-hexulose, forming dTDP-6-deoxy-L-lyxo-4-hexulose.</text>
</comment>
<comment type="catalytic activity">
    <reaction evidence="1">
        <text>dTDP-4-dehydro-6-deoxy-alpha-D-glucose = dTDP-4-dehydro-beta-L-rhamnose</text>
        <dbReference type="Rhea" id="RHEA:16969"/>
        <dbReference type="ChEBI" id="CHEBI:57649"/>
        <dbReference type="ChEBI" id="CHEBI:62830"/>
        <dbReference type="EC" id="5.1.3.13"/>
    </reaction>
</comment>
<comment type="similarity">
    <text evidence="1">Belongs to the dTDP-4-dehydrorhamnose 3,5-epimerase family.</text>
</comment>
<gene>
    <name evidence="2" type="primary">rfbC</name>
    <name evidence="2" type="ORF">NZD89_10795</name>
</gene>
<sequence>MKIVEESLNGVKLLKPIVHRDSRGFFFESYQQSTFDQLGLSFNPVQENHSSSTLAGTIRGLHFQLDPFAQAKLVRVLRGLIYDVIVDIRSNSPTFGEWRGYHLSADNQYLLFVPKGFAHGFCTLVENTEVLYMVDSPYSPQHESGIIWSDPTLGITWPAGDKIFSEKDSLYPTFDEWMNNQH</sequence>
<comment type="subunit">
    <text evidence="1">Homodimer.</text>
</comment>
<evidence type="ECO:0000256" key="1">
    <source>
        <dbReference type="RuleBase" id="RU364069"/>
    </source>
</evidence>
<accession>A0ABY6ZLU7</accession>
<keyword evidence="1 2" id="KW-0413">Isomerase</keyword>
<evidence type="ECO:0000313" key="2">
    <source>
        <dbReference type="EMBL" id="WAH43824.1"/>
    </source>
</evidence>